<keyword evidence="4 7" id="KW-0560">Oxidoreductase</keyword>
<evidence type="ECO:0000256" key="5">
    <source>
        <dbReference type="ARBA" id="ARBA00023004"/>
    </source>
</evidence>
<keyword evidence="5 7" id="KW-0408">Iron</keyword>
<evidence type="ECO:0000256" key="1">
    <source>
        <dbReference type="ARBA" id="ARBA00010617"/>
    </source>
</evidence>
<dbReference type="RefSeq" id="WP_378610633.1">
    <property type="nucleotide sequence ID" value="NZ_JBHSAX010000003.1"/>
</dbReference>
<comment type="caution">
    <text evidence="8">The sequence shown here is derived from an EMBL/GenBank/DDBJ whole genome shotgun (WGS) entry which is preliminary data.</text>
</comment>
<sequence>MPDTVPVYRPDLYSRAAILDPHPHYARLRELGPVVRLPRHRAYALPRYAECKAVLRDHDTFASGGGVALNPVTNRMSRDTTLASDGADHRRRRTLLAHRMLPRALRTIQEDVRQRAAETVAAAVRAGTVDGVTLAAALPLSIVPDLVGWPRDGRDHLLDWAAATFDALGPLNGRGVRTAPANLAMLRYTRALVRDRALLPGSAGADVLRAADDGRIGPAEATALMIDYLAPSLDTTIGAISAALHLFATHPGQWEALRRDPGLVPNAVHEAVRYESPIRGFARTVRRPVELAGTPVPAGARVLVLYASANRDPREWTEPGTFDIHRDATRQLGFGYGRHGCAGQALARLEAEAVLTALAERVARIEVVGEPEWLPNNVIRRYARLPLRLVPAR</sequence>
<evidence type="ECO:0000256" key="6">
    <source>
        <dbReference type="ARBA" id="ARBA00023033"/>
    </source>
</evidence>
<evidence type="ECO:0000256" key="4">
    <source>
        <dbReference type="ARBA" id="ARBA00023002"/>
    </source>
</evidence>
<evidence type="ECO:0000313" key="8">
    <source>
        <dbReference type="EMBL" id="MFC3960862.1"/>
    </source>
</evidence>
<name>A0ABV8DMY3_9NOCA</name>
<dbReference type="PANTHER" id="PTHR46696">
    <property type="entry name" value="P450, PUTATIVE (EUROFUNG)-RELATED"/>
    <property type="match status" value="1"/>
</dbReference>
<keyword evidence="9" id="KW-1185">Reference proteome</keyword>
<keyword evidence="3 7" id="KW-0479">Metal-binding</keyword>
<gene>
    <name evidence="8" type="ORF">ACFO0B_02535</name>
</gene>
<accession>A0ABV8DMY3</accession>
<comment type="similarity">
    <text evidence="1 7">Belongs to the cytochrome P450 family.</text>
</comment>
<keyword evidence="2 7" id="KW-0349">Heme</keyword>
<dbReference type="PRINTS" id="PR00359">
    <property type="entry name" value="BP450"/>
</dbReference>
<dbReference type="Gene3D" id="1.10.630.10">
    <property type="entry name" value="Cytochrome P450"/>
    <property type="match status" value="1"/>
</dbReference>
<reference evidence="9" key="1">
    <citation type="journal article" date="2019" name="Int. J. Syst. Evol. Microbiol.">
        <title>The Global Catalogue of Microorganisms (GCM) 10K type strain sequencing project: providing services to taxonomists for standard genome sequencing and annotation.</title>
        <authorList>
            <consortium name="The Broad Institute Genomics Platform"/>
            <consortium name="The Broad Institute Genome Sequencing Center for Infectious Disease"/>
            <person name="Wu L."/>
            <person name="Ma J."/>
        </authorList>
    </citation>
    <scope>NUCLEOTIDE SEQUENCE [LARGE SCALE GENOMIC DNA]</scope>
    <source>
        <strain evidence="9">CGMCC 4.7330</strain>
    </source>
</reference>
<evidence type="ECO:0000256" key="3">
    <source>
        <dbReference type="ARBA" id="ARBA00022723"/>
    </source>
</evidence>
<evidence type="ECO:0000313" key="9">
    <source>
        <dbReference type="Proteomes" id="UP001595696"/>
    </source>
</evidence>
<protein>
    <submittedName>
        <fullName evidence="8">Cytochrome P450</fullName>
    </submittedName>
</protein>
<evidence type="ECO:0000256" key="2">
    <source>
        <dbReference type="ARBA" id="ARBA00022617"/>
    </source>
</evidence>
<dbReference type="SUPFAM" id="SSF48264">
    <property type="entry name" value="Cytochrome P450"/>
    <property type="match status" value="1"/>
</dbReference>
<dbReference type="InterPro" id="IPR036396">
    <property type="entry name" value="Cyt_P450_sf"/>
</dbReference>
<dbReference type="InterPro" id="IPR001128">
    <property type="entry name" value="Cyt_P450"/>
</dbReference>
<dbReference type="PROSITE" id="PS00086">
    <property type="entry name" value="CYTOCHROME_P450"/>
    <property type="match status" value="1"/>
</dbReference>
<keyword evidence="6 7" id="KW-0503">Monooxygenase</keyword>
<dbReference type="PANTHER" id="PTHR46696:SF1">
    <property type="entry name" value="CYTOCHROME P450 YJIB-RELATED"/>
    <property type="match status" value="1"/>
</dbReference>
<dbReference type="InterPro" id="IPR017972">
    <property type="entry name" value="Cyt_P450_CS"/>
</dbReference>
<proteinExistence type="inferred from homology"/>
<dbReference type="InterPro" id="IPR002397">
    <property type="entry name" value="Cyt_P450_B"/>
</dbReference>
<evidence type="ECO:0000256" key="7">
    <source>
        <dbReference type="RuleBase" id="RU000461"/>
    </source>
</evidence>
<dbReference type="EMBL" id="JBHSAX010000003">
    <property type="protein sequence ID" value="MFC3960862.1"/>
    <property type="molecule type" value="Genomic_DNA"/>
</dbReference>
<organism evidence="8 9">
    <name type="scientific">Nocardia jiangsuensis</name>
    <dbReference type="NCBI Taxonomy" id="1691563"/>
    <lineage>
        <taxon>Bacteria</taxon>
        <taxon>Bacillati</taxon>
        <taxon>Actinomycetota</taxon>
        <taxon>Actinomycetes</taxon>
        <taxon>Mycobacteriales</taxon>
        <taxon>Nocardiaceae</taxon>
        <taxon>Nocardia</taxon>
    </lineage>
</organism>
<dbReference type="Proteomes" id="UP001595696">
    <property type="component" value="Unassembled WGS sequence"/>
</dbReference>
<dbReference type="Pfam" id="PF00067">
    <property type="entry name" value="p450"/>
    <property type="match status" value="1"/>
</dbReference>